<dbReference type="Pfam" id="PF07661">
    <property type="entry name" value="MORN_2"/>
    <property type="match status" value="2"/>
</dbReference>
<dbReference type="GO" id="GO:0015031">
    <property type="term" value="P:protein transport"/>
    <property type="evidence" value="ECO:0007669"/>
    <property type="project" value="UniProtKB-KW"/>
</dbReference>
<dbReference type="InterPro" id="IPR006260">
    <property type="entry name" value="TonB/TolA_C"/>
</dbReference>
<keyword evidence="9" id="KW-0472">Membrane</keyword>
<proteinExistence type="inferred from homology"/>
<dbReference type="Gene3D" id="3.90.930.1">
    <property type="match status" value="1"/>
</dbReference>
<dbReference type="PANTHER" id="PTHR33446">
    <property type="entry name" value="PROTEIN TONB-RELATED"/>
    <property type="match status" value="1"/>
</dbReference>
<keyword evidence="3" id="KW-0813">Transport</keyword>
<dbReference type="AlphaFoldDB" id="A0A1G6YYH9"/>
<evidence type="ECO:0000256" key="1">
    <source>
        <dbReference type="ARBA" id="ARBA00004383"/>
    </source>
</evidence>
<reference evidence="13" key="1">
    <citation type="submission" date="2016-10" db="EMBL/GenBank/DDBJ databases">
        <authorList>
            <person name="Varghese N."/>
            <person name="Submissions S."/>
        </authorList>
    </citation>
    <scope>NUCLEOTIDE SEQUENCE [LARGE SCALE GENOMIC DNA]</scope>
    <source>
        <strain evidence="13">DSM 18609</strain>
    </source>
</reference>
<name>A0A1G6YYH9_9SPHI</name>
<keyword evidence="13" id="KW-1185">Reference proteome</keyword>
<evidence type="ECO:0000256" key="8">
    <source>
        <dbReference type="ARBA" id="ARBA00022989"/>
    </source>
</evidence>
<dbReference type="GO" id="GO:0055085">
    <property type="term" value="P:transmembrane transport"/>
    <property type="evidence" value="ECO:0007669"/>
    <property type="project" value="InterPro"/>
</dbReference>
<evidence type="ECO:0000256" key="7">
    <source>
        <dbReference type="ARBA" id="ARBA00022927"/>
    </source>
</evidence>
<keyword evidence="5" id="KW-0997">Cell inner membrane</keyword>
<evidence type="ECO:0000259" key="11">
    <source>
        <dbReference type="PROSITE" id="PS52015"/>
    </source>
</evidence>
<keyword evidence="4" id="KW-1003">Cell membrane</keyword>
<evidence type="ECO:0000313" key="13">
    <source>
        <dbReference type="Proteomes" id="UP000199455"/>
    </source>
</evidence>
<dbReference type="Pfam" id="PF03544">
    <property type="entry name" value="TonB_C"/>
    <property type="match status" value="1"/>
</dbReference>
<evidence type="ECO:0000313" key="12">
    <source>
        <dbReference type="EMBL" id="SDD94616.1"/>
    </source>
</evidence>
<dbReference type="GO" id="GO:0031992">
    <property type="term" value="F:energy transducer activity"/>
    <property type="evidence" value="ECO:0007669"/>
    <property type="project" value="TreeGrafter"/>
</dbReference>
<keyword evidence="7" id="KW-0653">Protein transport</keyword>
<keyword evidence="6" id="KW-0812">Transmembrane</keyword>
<sequence length="234" mass="27113">MKKLILSIFLFILAFLAKAQKMDTVYFDHKWVKTDKSNKYYYRIVEKNKSKETFLVKDFYNTGTLQMEGTYSSIDPEVKNGEFVWYYENGQKRIESTYKNNEVIKEREWDRNGNLKKEQELVNVTNSTTGEATKAVIERAPQFPGGKAALFDFISRKVKYPSTLIKEGITGKVIVRFVVTKEGKVTDPEIVQSVHPLLDAEAIRVVKLMPKWEPGKQNGEFINVKFSLPFNFNL</sequence>
<dbReference type="STRING" id="390242.SAMN04488024_109152"/>
<evidence type="ECO:0000256" key="4">
    <source>
        <dbReference type="ARBA" id="ARBA00022475"/>
    </source>
</evidence>
<dbReference type="SUPFAM" id="SSF74653">
    <property type="entry name" value="TolA/TonB C-terminal domain"/>
    <property type="match status" value="1"/>
</dbReference>
<gene>
    <name evidence="12" type="ORF">SAMN04488024_109152</name>
</gene>
<evidence type="ECO:0000256" key="10">
    <source>
        <dbReference type="SAM" id="SignalP"/>
    </source>
</evidence>
<evidence type="ECO:0000256" key="9">
    <source>
        <dbReference type="ARBA" id="ARBA00023136"/>
    </source>
</evidence>
<organism evidence="12 13">
    <name type="scientific">Pedobacter soli</name>
    <dbReference type="NCBI Taxonomy" id="390242"/>
    <lineage>
        <taxon>Bacteria</taxon>
        <taxon>Pseudomonadati</taxon>
        <taxon>Bacteroidota</taxon>
        <taxon>Sphingobacteriia</taxon>
        <taxon>Sphingobacteriales</taxon>
        <taxon>Sphingobacteriaceae</taxon>
        <taxon>Pedobacter</taxon>
    </lineage>
</organism>
<feature type="chain" id="PRO_5011752540" evidence="10">
    <location>
        <begin position="20"/>
        <end position="234"/>
    </location>
</feature>
<dbReference type="Gene3D" id="3.30.1150.10">
    <property type="match status" value="1"/>
</dbReference>
<evidence type="ECO:0000256" key="5">
    <source>
        <dbReference type="ARBA" id="ARBA00022519"/>
    </source>
</evidence>
<dbReference type="GO" id="GO:0098797">
    <property type="term" value="C:plasma membrane protein complex"/>
    <property type="evidence" value="ECO:0007669"/>
    <property type="project" value="TreeGrafter"/>
</dbReference>
<evidence type="ECO:0000256" key="3">
    <source>
        <dbReference type="ARBA" id="ARBA00022448"/>
    </source>
</evidence>
<keyword evidence="8" id="KW-1133">Transmembrane helix</keyword>
<accession>A0A1G6YYH9</accession>
<keyword evidence="10" id="KW-0732">Signal</keyword>
<dbReference type="Proteomes" id="UP000199455">
    <property type="component" value="Unassembled WGS sequence"/>
</dbReference>
<dbReference type="InterPro" id="IPR037682">
    <property type="entry name" value="TonB_C"/>
</dbReference>
<feature type="domain" description="TonB C-terminal" evidence="11">
    <location>
        <begin position="145"/>
        <end position="234"/>
    </location>
</feature>
<evidence type="ECO:0000256" key="6">
    <source>
        <dbReference type="ARBA" id="ARBA00022692"/>
    </source>
</evidence>
<dbReference type="NCBIfam" id="TIGR01352">
    <property type="entry name" value="tonB_Cterm"/>
    <property type="match status" value="1"/>
</dbReference>
<dbReference type="EMBL" id="FMZH01000009">
    <property type="protein sequence ID" value="SDD94616.1"/>
    <property type="molecule type" value="Genomic_DNA"/>
</dbReference>
<comment type="subcellular location">
    <subcellularLocation>
        <location evidence="1">Cell inner membrane</location>
        <topology evidence="1">Single-pass membrane protein</topology>
        <orientation evidence="1">Periplasmic side</orientation>
    </subcellularLocation>
</comment>
<dbReference type="RefSeq" id="WP_090771292.1">
    <property type="nucleotide sequence ID" value="NZ_FMZH01000009.1"/>
</dbReference>
<comment type="similarity">
    <text evidence="2">Belongs to the TonB family.</text>
</comment>
<evidence type="ECO:0000256" key="2">
    <source>
        <dbReference type="ARBA" id="ARBA00006555"/>
    </source>
</evidence>
<dbReference type="InterPro" id="IPR051045">
    <property type="entry name" value="TonB-dependent_transducer"/>
</dbReference>
<dbReference type="PROSITE" id="PS52015">
    <property type="entry name" value="TONB_CTD"/>
    <property type="match status" value="1"/>
</dbReference>
<protein>
    <submittedName>
        <fullName evidence="12">MORN repeat variant</fullName>
    </submittedName>
</protein>
<dbReference type="PANTHER" id="PTHR33446:SF2">
    <property type="entry name" value="PROTEIN TONB"/>
    <property type="match status" value="1"/>
</dbReference>
<dbReference type="InterPro" id="IPR011652">
    <property type="entry name" value="MORN_2"/>
</dbReference>
<feature type="signal peptide" evidence="10">
    <location>
        <begin position="1"/>
        <end position="19"/>
    </location>
</feature>